<protein>
    <submittedName>
        <fullName evidence="1">Uncharacterized protein</fullName>
    </submittedName>
</protein>
<dbReference type="OrthoDB" id="3454176at2"/>
<evidence type="ECO:0000313" key="1">
    <source>
        <dbReference type="EMBL" id="TDC54008.1"/>
    </source>
</evidence>
<dbReference type="AlphaFoldDB" id="A0A4R4RV56"/>
<dbReference type="Proteomes" id="UP000295621">
    <property type="component" value="Unassembled WGS sequence"/>
</dbReference>
<sequence>MVTDGPQVFATSIDTVSRERRPFLQQLVTWAIDLDAQGLATLHTAAGRERWILRVHIRGQRRGLVTLWNENAGFVSPFRSVVQQEAPATLRELDERFPSQIGAGNYIRSDDVAEVLRLLTAAYREAAAHQS</sequence>
<organism evidence="1 2">
    <name type="scientific">Jiangella ureilytica</name>
    <dbReference type="NCBI Taxonomy" id="2530374"/>
    <lineage>
        <taxon>Bacteria</taxon>
        <taxon>Bacillati</taxon>
        <taxon>Actinomycetota</taxon>
        <taxon>Actinomycetes</taxon>
        <taxon>Jiangellales</taxon>
        <taxon>Jiangellaceae</taxon>
        <taxon>Jiangella</taxon>
    </lineage>
</organism>
<gene>
    <name evidence="1" type="ORF">E1212_04285</name>
</gene>
<reference evidence="1 2" key="1">
    <citation type="submission" date="2019-02" db="EMBL/GenBank/DDBJ databases">
        <title>Draft genome sequences of novel Actinobacteria.</title>
        <authorList>
            <person name="Sahin N."/>
            <person name="Ay H."/>
            <person name="Saygin H."/>
        </authorList>
    </citation>
    <scope>NUCLEOTIDE SEQUENCE [LARGE SCALE GENOMIC DNA]</scope>
    <source>
        <strain evidence="1 2">KC603</strain>
    </source>
</reference>
<proteinExistence type="predicted"/>
<dbReference type="EMBL" id="SMKL01000006">
    <property type="protein sequence ID" value="TDC54008.1"/>
    <property type="molecule type" value="Genomic_DNA"/>
</dbReference>
<comment type="caution">
    <text evidence="1">The sequence shown here is derived from an EMBL/GenBank/DDBJ whole genome shotgun (WGS) entry which is preliminary data.</text>
</comment>
<accession>A0A4R4RV56</accession>
<dbReference type="RefSeq" id="WP_131979596.1">
    <property type="nucleotide sequence ID" value="NZ_SMKL01000006.1"/>
</dbReference>
<keyword evidence="2" id="KW-1185">Reference proteome</keyword>
<evidence type="ECO:0000313" key="2">
    <source>
        <dbReference type="Proteomes" id="UP000295621"/>
    </source>
</evidence>
<name>A0A4R4RV56_9ACTN</name>